<organism evidence="2 3">
    <name type="scientific">Hyphomonas pacifica</name>
    <dbReference type="NCBI Taxonomy" id="1280941"/>
    <lineage>
        <taxon>Bacteria</taxon>
        <taxon>Pseudomonadati</taxon>
        <taxon>Pseudomonadota</taxon>
        <taxon>Alphaproteobacteria</taxon>
        <taxon>Hyphomonadales</taxon>
        <taxon>Hyphomonadaceae</taxon>
        <taxon>Hyphomonas</taxon>
    </lineage>
</organism>
<feature type="domain" description="Endonuclease/exonuclease/phosphatase" evidence="1">
    <location>
        <begin position="67"/>
        <end position="220"/>
    </location>
</feature>
<comment type="caution">
    <text evidence="2">The sequence shown here is derived from an EMBL/GenBank/DDBJ whole genome shotgun (WGS) entry which is preliminary data.</text>
</comment>
<proteinExistence type="predicted"/>
<reference evidence="2 3" key="1">
    <citation type="submission" date="2013-04" db="EMBL/GenBank/DDBJ databases">
        <title>Hyphomonas sp. T24B3 Genome Sequencing.</title>
        <authorList>
            <person name="Lai Q."/>
            <person name="Shao Z."/>
        </authorList>
    </citation>
    <scope>NUCLEOTIDE SEQUENCE [LARGE SCALE GENOMIC DNA]</scope>
    <source>
        <strain evidence="2 3">T24B3</strain>
    </source>
</reference>
<dbReference type="AlphaFoldDB" id="A0A062TR36"/>
<dbReference type="OrthoDB" id="1398885at2"/>
<dbReference type="PANTHER" id="PTHR42834">
    <property type="entry name" value="ENDONUCLEASE/EXONUCLEASE/PHOSPHATASE FAMILY PROTEIN (AFU_ORTHOLOGUE AFUA_3G09210)"/>
    <property type="match status" value="1"/>
</dbReference>
<dbReference type="Gene3D" id="3.60.10.10">
    <property type="entry name" value="Endonuclease/exonuclease/phosphatase"/>
    <property type="match status" value="1"/>
</dbReference>
<dbReference type="PANTHER" id="PTHR42834:SF1">
    <property type="entry name" value="ENDONUCLEASE_EXONUCLEASE_PHOSPHATASE FAMILY PROTEIN (AFU_ORTHOLOGUE AFUA_3G09210)"/>
    <property type="match status" value="1"/>
</dbReference>
<dbReference type="SUPFAM" id="SSF56219">
    <property type="entry name" value="DNase I-like"/>
    <property type="match status" value="1"/>
</dbReference>
<name>A0A062TR36_9PROT</name>
<dbReference type="InterPro" id="IPR036691">
    <property type="entry name" value="Endo/exonu/phosph_ase_sf"/>
</dbReference>
<protein>
    <recommendedName>
        <fullName evidence="1">Endonuclease/exonuclease/phosphatase domain-containing protein</fullName>
    </recommendedName>
</protein>
<evidence type="ECO:0000259" key="1">
    <source>
        <dbReference type="Pfam" id="PF19580"/>
    </source>
</evidence>
<evidence type="ECO:0000313" key="3">
    <source>
        <dbReference type="Proteomes" id="UP000249123"/>
    </source>
</evidence>
<dbReference type="Proteomes" id="UP000249123">
    <property type="component" value="Unassembled WGS sequence"/>
</dbReference>
<dbReference type="STRING" id="1280941.HY2_14685"/>
<dbReference type="InterPro" id="IPR005135">
    <property type="entry name" value="Endo/exonuclease/phosphatase"/>
</dbReference>
<evidence type="ECO:0000313" key="2">
    <source>
        <dbReference type="EMBL" id="RAN32520.1"/>
    </source>
</evidence>
<dbReference type="RefSeq" id="WP_034827366.1">
    <property type="nucleotide sequence ID" value="NZ_AWFA01000031.1"/>
</dbReference>
<dbReference type="EMBL" id="AWFB01000033">
    <property type="protein sequence ID" value="RAN32520.1"/>
    <property type="molecule type" value="Genomic_DNA"/>
</dbReference>
<dbReference type="eggNOG" id="COG2374">
    <property type="taxonomic scope" value="Bacteria"/>
</dbReference>
<accession>A0A062TR36</accession>
<dbReference type="GO" id="GO:0003824">
    <property type="term" value="F:catalytic activity"/>
    <property type="evidence" value="ECO:0007669"/>
    <property type="project" value="InterPro"/>
</dbReference>
<gene>
    <name evidence="2" type="ORF">HY3_15140</name>
</gene>
<sequence length="336" mass="37390">MPEIRLATFNCENLMMRCDFARSGLPNARDRLTEVDDALVAEQVDAVFDVLSEDDRTLTAQALAATGAEVCALQEVENLVTLTAFDNRYIAPWAGQPFGERVLHEGNDTRGIDVGLLSRLPVIFQRSHARATYGRLDIAPPPGASVNDYAFRRDCLEVDIQKDGRALTLFVCHFKSMHGGRERTAPTREAEACAVRRIIGQRFDRPADEEWVILGDFNDYWEVDGQSVSPHGLGPLLEDDFAVDLASRAIPDPFERWTHHYNGDGTYGALDHMFLSPRLAALNPAPDVKIIRSGAPYIADRYQGFRFPGVGWKTPKASDHCPMAATLRFEGRDVSL</sequence>
<dbReference type="Pfam" id="PF19580">
    <property type="entry name" value="Exo_endo_phos_3"/>
    <property type="match status" value="1"/>
</dbReference>
<keyword evidence="3" id="KW-1185">Reference proteome</keyword>